<feature type="compositionally biased region" description="Basic and acidic residues" evidence="4">
    <location>
        <begin position="1"/>
        <end position="29"/>
    </location>
</feature>
<proteinExistence type="inferred from homology"/>
<dbReference type="SUPFAM" id="SSF55920">
    <property type="entry name" value="Creatinase/aminopeptidase"/>
    <property type="match status" value="1"/>
</dbReference>
<evidence type="ECO:0000256" key="1">
    <source>
        <dbReference type="ARBA" id="ARBA00022723"/>
    </source>
</evidence>
<evidence type="ECO:0000256" key="4">
    <source>
        <dbReference type="SAM" id="MobiDB-lite"/>
    </source>
</evidence>
<reference evidence="6" key="1">
    <citation type="submission" date="2023-03" db="EMBL/GenBank/DDBJ databases">
        <authorList>
            <person name="Steffen K."/>
            <person name="Cardenas P."/>
        </authorList>
    </citation>
    <scope>NUCLEOTIDE SEQUENCE</scope>
</reference>
<dbReference type="Proteomes" id="UP001174909">
    <property type="component" value="Unassembled WGS sequence"/>
</dbReference>
<keyword evidence="7" id="KW-1185">Reference proteome</keyword>
<protein>
    <submittedName>
        <fullName evidence="6">Xaa-Pro dipeptidase</fullName>
    </submittedName>
</protein>
<evidence type="ECO:0000313" key="6">
    <source>
        <dbReference type="EMBL" id="CAI8012782.1"/>
    </source>
</evidence>
<feature type="region of interest" description="Disordered" evidence="4">
    <location>
        <begin position="1"/>
        <end position="33"/>
    </location>
</feature>
<dbReference type="InterPro" id="IPR001131">
    <property type="entry name" value="Peptidase_M24B_aminopep-P_CS"/>
</dbReference>
<evidence type="ECO:0000313" key="7">
    <source>
        <dbReference type="Proteomes" id="UP001174909"/>
    </source>
</evidence>
<dbReference type="GO" id="GO:0016787">
    <property type="term" value="F:hydrolase activity"/>
    <property type="evidence" value="ECO:0007669"/>
    <property type="project" value="UniProtKB-KW"/>
</dbReference>
<gene>
    <name evidence="6" type="ORF">GBAR_LOCUS8169</name>
</gene>
<comment type="similarity">
    <text evidence="3">Belongs to the peptidase M24B family.</text>
</comment>
<dbReference type="PANTHER" id="PTHR46112:SF8">
    <property type="entry name" value="CYTOPLASMIC PEPTIDASE PEPQ-RELATED"/>
    <property type="match status" value="1"/>
</dbReference>
<keyword evidence="1 3" id="KW-0479">Metal-binding</keyword>
<dbReference type="Pfam" id="PF00557">
    <property type="entry name" value="Peptidase_M24"/>
    <property type="match status" value="1"/>
</dbReference>
<evidence type="ECO:0000256" key="3">
    <source>
        <dbReference type="RuleBase" id="RU000590"/>
    </source>
</evidence>
<dbReference type="EMBL" id="CASHTH010001216">
    <property type="protein sequence ID" value="CAI8012782.1"/>
    <property type="molecule type" value="Genomic_DNA"/>
</dbReference>
<dbReference type="GO" id="GO:0046872">
    <property type="term" value="F:metal ion binding"/>
    <property type="evidence" value="ECO:0007669"/>
    <property type="project" value="UniProtKB-KW"/>
</dbReference>
<dbReference type="InterPro" id="IPR036005">
    <property type="entry name" value="Creatinase/aminopeptidase-like"/>
</dbReference>
<comment type="caution">
    <text evidence="6">The sequence shown here is derived from an EMBL/GenBank/DDBJ whole genome shotgun (WGS) entry which is preliminary data.</text>
</comment>
<name>A0AA35RMJ3_GEOBA</name>
<evidence type="ECO:0000256" key="2">
    <source>
        <dbReference type="ARBA" id="ARBA00022801"/>
    </source>
</evidence>
<feature type="domain" description="Peptidase M24" evidence="5">
    <location>
        <begin position="34"/>
        <end position="230"/>
    </location>
</feature>
<organism evidence="6 7">
    <name type="scientific">Geodia barretti</name>
    <name type="common">Barrett's horny sponge</name>
    <dbReference type="NCBI Taxonomy" id="519541"/>
    <lineage>
        <taxon>Eukaryota</taxon>
        <taxon>Metazoa</taxon>
        <taxon>Porifera</taxon>
        <taxon>Demospongiae</taxon>
        <taxon>Heteroscleromorpha</taxon>
        <taxon>Tetractinellida</taxon>
        <taxon>Astrophorina</taxon>
        <taxon>Geodiidae</taxon>
        <taxon>Geodia</taxon>
    </lineage>
</organism>
<accession>A0AA35RMJ3</accession>
<feature type="non-terminal residue" evidence="6">
    <location>
        <position position="1"/>
    </location>
</feature>
<dbReference type="InterPro" id="IPR000994">
    <property type="entry name" value="Pept_M24"/>
</dbReference>
<dbReference type="PROSITE" id="PS00491">
    <property type="entry name" value="PROLINE_PEPTIDASE"/>
    <property type="match status" value="1"/>
</dbReference>
<evidence type="ECO:0000259" key="5">
    <source>
        <dbReference type="Pfam" id="PF00557"/>
    </source>
</evidence>
<keyword evidence="2" id="KW-0378">Hydrolase</keyword>
<dbReference type="AlphaFoldDB" id="A0AA35RMJ3"/>
<dbReference type="PANTHER" id="PTHR46112">
    <property type="entry name" value="AMINOPEPTIDASE"/>
    <property type="match status" value="1"/>
</dbReference>
<dbReference type="Gene3D" id="3.90.230.10">
    <property type="entry name" value="Creatinase/methionine aminopeptidase superfamily"/>
    <property type="match status" value="1"/>
</dbReference>
<sequence length="242" mass="26277">RWRPEAGARRDARRARVDQGGQRRERTDDSEAGSQIADEALSAVRVQIGVGMTEKDIAWELHKQMRERGASGPSFDTIVAVGPNAALPHHRAGDAAVRAGEPIVIDMGADFQGYRSDLTRTFVVGEADDTFRHIYGIVLRAQKAAIDAASPGMTGEEIDSVAREVIKDAGYGDEFGHGLGHGVGLVIHERPMVVPNSKDIVENDMVFTIEPGIYISGWGGIRIEDVVVMEDGRARPLTRSPK</sequence>
<dbReference type="InterPro" id="IPR050659">
    <property type="entry name" value="Peptidase_M24B"/>
</dbReference>